<feature type="transmembrane region" description="Helical" evidence="1">
    <location>
        <begin position="6"/>
        <end position="25"/>
    </location>
</feature>
<comment type="caution">
    <text evidence="2">The sequence shown here is derived from an EMBL/GenBank/DDBJ whole genome shotgun (WGS) entry which is preliminary data.</text>
</comment>
<feature type="transmembrane region" description="Helical" evidence="1">
    <location>
        <begin position="98"/>
        <end position="115"/>
    </location>
</feature>
<evidence type="ECO:0000313" key="2">
    <source>
        <dbReference type="EMBL" id="MCX7571280.1"/>
    </source>
</evidence>
<dbReference type="RefSeq" id="WP_267152522.1">
    <property type="nucleotide sequence ID" value="NZ_JAPMLT010000009.1"/>
</dbReference>
<protein>
    <recommendedName>
        <fullName evidence="4">Spore cortex biosynthesis protein YabQ</fullName>
    </recommendedName>
</protein>
<evidence type="ECO:0000313" key="3">
    <source>
        <dbReference type="Proteomes" id="UP001208017"/>
    </source>
</evidence>
<evidence type="ECO:0008006" key="4">
    <source>
        <dbReference type="Google" id="ProtNLM"/>
    </source>
</evidence>
<sequence>MILDEWVMVFFGLLSACMLIYVGLMRRQQLRVFYTVAISADFYSGIANIIGISYGFWQHPVRWFPSIFKTSIVYDLLFFPATVVLWIALMPKKRSWKIVYTLVYSVVLCLLEWLLERQTKLIDYGHGWAIYKTFLLYLMTYLIFYGLYRWLIKEPLYSRDK</sequence>
<feature type="transmembrane region" description="Helical" evidence="1">
    <location>
        <begin position="135"/>
        <end position="152"/>
    </location>
</feature>
<name>A0ABT3X300_9BACL</name>
<feature type="transmembrane region" description="Helical" evidence="1">
    <location>
        <begin position="72"/>
        <end position="91"/>
    </location>
</feature>
<keyword evidence="1" id="KW-0812">Transmembrane</keyword>
<feature type="transmembrane region" description="Helical" evidence="1">
    <location>
        <begin position="32"/>
        <end position="57"/>
    </location>
</feature>
<dbReference type="EMBL" id="JAPMLT010000009">
    <property type="protein sequence ID" value="MCX7571280.1"/>
    <property type="molecule type" value="Genomic_DNA"/>
</dbReference>
<accession>A0ABT3X300</accession>
<evidence type="ECO:0000256" key="1">
    <source>
        <dbReference type="SAM" id="Phobius"/>
    </source>
</evidence>
<proteinExistence type="predicted"/>
<gene>
    <name evidence="2" type="ORF">OS242_15110</name>
</gene>
<dbReference type="InterPro" id="IPR048147">
    <property type="entry name" value="CBO0543-like"/>
</dbReference>
<dbReference type="Proteomes" id="UP001208017">
    <property type="component" value="Unassembled WGS sequence"/>
</dbReference>
<keyword evidence="3" id="KW-1185">Reference proteome</keyword>
<dbReference type="NCBIfam" id="NF041644">
    <property type="entry name" value="CBO0543_fam"/>
    <property type="match status" value="1"/>
</dbReference>
<keyword evidence="1" id="KW-0472">Membrane</keyword>
<organism evidence="2 3">
    <name type="scientific">Tumebacillus lacus</name>
    <dbReference type="NCBI Taxonomy" id="2995335"/>
    <lineage>
        <taxon>Bacteria</taxon>
        <taxon>Bacillati</taxon>
        <taxon>Bacillota</taxon>
        <taxon>Bacilli</taxon>
        <taxon>Bacillales</taxon>
        <taxon>Alicyclobacillaceae</taxon>
        <taxon>Tumebacillus</taxon>
    </lineage>
</organism>
<reference evidence="2 3" key="1">
    <citation type="submission" date="2022-11" db="EMBL/GenBank/DDBJ databases">
        <title>Study of microbial diversity in lake waters.</title>
        <authorList>
            <person name="Zhang J."/>
        </authorList>
    </citation>
    <scope>NUCLEOTIDE SEQUENCE [LARGE SCALE GENOMIC DNA]</scope>
    <source>
        <strain evidence="2 3">DT12</strain>
    </source>
</reference>
<keyword evidence="1" id="KW-1133">Transmembrane helix</keyword>